<dbReference type="PRINTS" id="PR00039">
    <property type="entry name" value="HTHLYSR"/>
</dbReference>
<evidence type="ECO:0000259" key="5">
    <source>
        <dbReference type="PROSITE" id="PS50931"/>
    </source>
</evidence>
<dbReference type="PANTHER" id="PTHR30537:SF5">
    <property type="entry name" value="HTH-TYPE TRANSCRIPTIONAL ACTIVATOR TTDR-RELATED"/>
    <property type="match status" value="1"/>
</dbReference>
<name>A0A521EL63_9RHOB</name>
<accession>A0A521EL63</accession>
<evidence type="ECO:0000313" key="7">
    <source>
        <dbReference type="Proteomes" id="UP000316030"/>
    </source>
</evidence>
<dbReference type="InterPro" id="IPR005119">
    <property type="entry name" value="LysR_subst-bd"/>
</dbReference>
<dbReference type="InterPro" id="IPR058163">
    <property type="entry name" value="LysR-type_TF_proteobact-type"/>
</dbReference>
<dbReference type="OrthoDB" id="9804958at2"/>
<gene>
    <name evidence="6" type="ORF">SAMN06265173_11750</name>
</gene>
<evidence type="ECO:0000313" key="6">
    <source>
        <dbReference type="EMBL" id="SMO84656.1"/>
    </source>
</evidence>
<dbReference type="AlphaFoldDB" id="A0A521EL63"/>
<dbReference type="Gene3D" id="3.40.190.10">
    <property type="entry name" value="Periplasmic binding protein-like II"/>
    <property type="match status" value="2"/>
</dbReference>
<dbReference type="GO" id="GO:0003677">
    <property type="term" value="F:DNA binding"/>
    <property type="evidence" value="ECO:0007669"/>
    <property type="project" value="UniProtKB-KW"/>
</dbReference>
<evidence type="ECO:0000256" key="3">
    <source>
        <dbReference type="ARBA" id="ARBA00023125"/>
    </source>
</evidence>
<dbReference type="InterPro" id="IPR036388">
    <property type="entry name" value="WH-like_DNA-bd_sf"/>
</dbReference>
<dbReference type="PANTHER" id="PTHR30537">
    <property type="entry name" value="HTH-TYPE TRANSCRIPTIONAL REGULATOR"/>
    <property type="match status" value="1"/>
</dbReference>
<evidence type="ECO:0000256" key="4">
    <source>
        <dbReference type="ARBA" id="ARBA00023163"/>
    </source>
</evidence>
<dbReference type="FunFam" id="1.10.10.10:FF:000038">
    <property type="entry name" value="Glycine cleavage system transcriptional activator"/>
    <property type="match status" value="1"/>
</dbReference>
<organism evidence="6 7">
    <name type="scientific">Thalassovita litoralis</name>
    <dbReference type="NCBI Taxonomy" id="1010611"/>
    <lineage>
        <taxon>Bacteria</taxon>
        <taxon>Pseudomonadati</taxon>
        <taxon>Pseudomonadota</taxon>
        <taxon>Alphaproteobacteria</taxon>
        <taxon>Rhodobacterales</taxon>
        <taxon>Roseobacteraceae</taxon>
        <taxon>Thalassovita</taxon>
    </lineage>
</organism>
<dbReference type="Pfam" id="PF00126">
    <property type="entry name" value="HTH_1"/>
    <property type="match status" value="1"/>
</dbReference>
<dbReference type="Gene3D" id="1.10.10.10">
    <property type="entry name" value="Winged helix-like DNA-binding domain superfamily/Winged helix DNA-binding domain"/>
    <property type="match status" value="1"/>
</dbReference>
<dbReference type="InterPro" id="IPR036390">
    <property type="entry name" value="WH_DNA-bd_sf"/>
</dbReference>
<proteinExistence type="inferred from homology"/>
<keyword evidence="3 6" id="KW-0238">DNA-binding</keyword>
<feature type="domain" description="HTH lysR-type" evidence="5">
    <location>
        <begin position="9"/>
        <end position="66"/>
    </location>
</feature>
<keyword evidence="4" id="KW-0804">Transcription</keyword>
<dbReference type="GO" id="GO:0003700">
    <property type="term" value="F:DNA-binding transcription factor activity"/>
    <property type="evidence" value="ECO:0007669"/>
    <property type="project" value="InterPro"/>
</dbReference>
<dbReference type="SUPFAM" id="SSF46785">
    <property type="entry name" value="Winged helix' DNA-binding domain"/>
    <property type="match status" value="1"/>
</dbReference>
<protein>
    <submittedName>
        <fullName evidence="6">DNA-binding transcriptional regulator, LysR family</fullName>
    </submittedName>
</protein>
<sequence>MSLHKRNLPSLTSLASFESAARHQSFKLAAHDLNVTPAAISHQVKSLESEMNIALFTRHHRGVELTEPGALLFVAIQRGFDHIAEAVSQLRLRSDQEAVTIEATTAMSSFWLTPRLSKFWAKHVDIPVAQNVTDQPGTSAPSDLHIFYGDPDIAQGDCQILFRDRITVLAAPGFADRHGVTTLDDLHRCPVIHQTASDKRWTGWQSFCEELGHDGSVGFGHYVNNYMIALQAAQDGMGAVLGWETLTQHLIQDGRLVQMLPEKIDAPHAFYISTRKHAPAAALTLRNWLVKSVPPQG</sequence>
<dbReference type="SUPFAM" id="SSF53850">
    <property type="entry name" value="Periplasmic binding protein-like II"/>
    <property type="match status" value="1"/>
</dbReference>
<keyword evidence="2" id="KW-0805">Transcription regulation</keyword>
<reference evidence="6 7" key="1">
    <citation type="submission" date="2017-05" db="EMBL/GenBank/DDBJ databases">
        <authorList>
            <person name="Varghese N."/>
            <person name="Submissions S."/>
        </authorList>
    </citation>
    <scope>NUCLEOTIDE SEQUENCE [LARGE SCALE GENOMIC DNA]</scope>
    <source>
        <strain evidence="6 7">DSM 29506</strain>
    </source>
</reference>
<dbReference type="PROSITE" id="PS50931">
    <property type="entry name" value="HTH_LYSR"/>
    <property type="match status" value="1"/>
</dbReference>
<keyword evidence="7" id="KW-1185">Reference proteome</keyword>
<evidence type="ECO:0000256" key="1">
    <source>
        <dbReference type="ARBA" id="ARBA00009437"/>
    </source>
</evidence>
<dbReference type="Pfam" id="PF03466">
    <property type="entry name" value="LysR_substrate"/>
    <property type="match status" value="1"/>
</dbReference>
<comment type="similarity">
    <text evidence="1">Belongs to the LysR transcriptional regulatory family.</text>
</comment>
<dbReference type="EMBL" id="FXTO01000017">
    <property type="protein sequence ID" value="SMO84656.1"/>
    <property type="molecule type" value="Genomic_DNA"/>
</dbReference>
<dbReference type="InterPro" id="IPR000847">
    <property type="entry name" value="LysR_HTH_N"/>
</dbReference>
<dbReference type="Proteomes" id="UP000316030">
    <property type="component" value="Unassembled WGS sequence"/>
</dbReference>
<dbReference type="RefSeq" id="WP_142493918.1">
    <property type="nucleotide sequence ID" value="NZ_FXTO01000017.1"/>
</dbReference>
<evidence type="ECO:0000256" key="2">
    <source>
        <dbReference type="ARBA" id="ARBA00023015"/>
    </source>
</evidence>